<dbReference type="EMBL" id="AMFJ01034115">
    <property type="protein sequence ID" value="EKD30223.1"/>
    <property type="molecule type" value="Genomic_DNA"/>
</dbReference>
<gene>
    <name evidence="13" type="ORF">ACD_78C00115G0007</name>
</gene>
<feature type="domain" description="DNA polymerase III beta sliding clamp central" evidence="11">
    <location>
        <begin position="131"/>
        <end position="244"/>
    </location>
</feature>
<comment type="caution">
    <text evidence="13">The sequence shown here is derived from an EMBL/GenBank/DDBJ whole genome shotgun (WGS) entry which is preliminary data.</text>
</comment>
<organism evidence="13">
    <name type="scientific">uncultured bacterium</name>
    <name type="common">gcode 4</name>
    <dbReference type="NCBI Taxonomy" id="1234023"/>
    <lineage>
        <taxon>Bacteria</taxon>
        <taxon>environmental samples</taxon>
    </lineage>
</organism>
<dbReference type="Pfam" id="PF02767">
    <property type="entry name" value="DNA_pol3_beta_2"/>
    <property type="match status" value="1"/>
</dbReference>
<keyword evidence="6 9" id="KW-0235">DNA replication</keyword>
<dbReference type="GO" id="GO:0003887">
    <property type="term" value="F:DNA-directed DNA polymerase activity"/>
    <property type="evidence" value="ECO:0007669"/>
    <property type="project" value="UniProtKB-UniRule"/>
</dbReference>
<dbReference type="GO" id="GO:0006271">
    <property type="term" value="P:DNA strand elongation involved in DNA replication"/>
    <property type="evidence" value="ECO:0007669"/>
    <property type="project" value="TreeGrafter"/>
</dbReference>
<evidence type="ECO:0000256" key="4">
    <source>
        <dbReference type="ARBA" id="ARBA00022679"/>
    </source>
</evidence>
<dbReference type="GO" id="GO:0005737">
    <property type="term" value="C:cytoplasm"/>
    <property type="evidence" value="ECO:0007669"/>
    <property type="project" value="UniProtKB-SubCell"/>
</dbReference>
<dbReference type="GO" id="GO:0009360">
    <property type="term" value="C:DNA polymerase III complex"/>
    <property type="evidence" value="ECO:0007669"/>
    <property type="project" value="InterPro"/>
</dbReference>
<evidence type="ECO:0000259" key="12">
    <source>
        <dbReference type="Pfam" id="PF02768"/>
    </source>
</evidence>
<dbReference type="PANTHER" id="PTHR30478">
    <property type="entry name" value="DNA POLYMERASE III SUBUNIT BETA"/>
    <property type="match status" value="1"/>
</dbReference>
<evidence type="ECO:0000259" key="11">
    <source>
        <dbReference type="Pfam" id="PF02767"/>
    </source>
</evidence>
<keyword evidence="5 9" id="KW-0548">Nucleotidyltransferase</keyword>
<dbReference type="Gene3D" id="3.10.150.10">
    <property type="entry name" value="DNA Polymerase III, subunit A, domain 2"/>
    <property type="match status" value="1"/>
</dbReference>
<comment type="subcellular location">
    <subcellularLocation>
        <location evidence="1 9">Cytoplasm</location>
    </subcellularLocation>
</comment>
<comment type="similarity">
    <text evidence="2 9">Belongs to the beta sliding clamp family.</text>
</comment>
<feature type="domain" description="DNA polymerase III beta sliding clamp N-terminal" evidence="10">
    <location>
        <begin position="1"/>
        <end position="121"/>
    </location>
</feature>
<protein>
    <recommendedName>
        <fullName evidence="9">Beta sliding clamp</fullName>
    </recommendedName>
</protein>
<dbReference type="AlphaFoldDB" id="K1YDB2"/>
<dbReference type="Pfam" id="PF00712">
    <property type="entry name" value="DNA_pol3_beta"/>
    <property type="match status" value="1"/>
</dbReference>
<evidence type="ECO:0000256" key="7">
    <source>
        <dbReference type="ARBA" id="ARBA00022932"/>
    </source>
</evidence>
<evidence type="ECO:0000256" key="1">
    <source>
        <dbReference type="ARBA" id="ARBA00004496"/>
    </source>
</evidence>
<accession>K1YDB2</accession>
<evidence type="ECO:0000259" key="10">
    <source>
        <dbReference type="Pfam" id="PF00712"/>
    </source>
</evidence>
<dbReference type="Pfam" id="PF02768">
    <property type="entry name" value="DNA_pol3_beta_3"/>
    <property type="match status" value="1"/>
</dbReference>
<dbReference type="InterPro" id="IPR001001">
    <property type="entry name" value="DNA_polIII_beta"/>
</dbReference>
<dbReference type="SMART" id="SM00480">
    <property type="entry name" value="POL3Bc"/>
    <property type="match status" value="1"/>
</dbReference>
<evidence type="ECO:0000256" key="9">
    <source>
        <dbReference type="PIRNR" id="PIRNR000804"/>
    </source>
</evidence>
<dbReference type="PIRSF" id="PIRSF000804">
    <property type="entry name" value="DNA_pol_III_b"/>
    <property type="match status" value="1"/>
</dbReference>
<evidence type="ECO:0000313" key="13">
    <source>
        <dbReference type="EMBL" id="EKD30223.1"/>
    </source>
</evidence>
<proteinExistence type="inferred from homology"/>
<evidence type="ECO:0000256" key="5">
    <source>
        <dbReference type="ARBA" id="ARBA00022695"/>
    </source>
</evidence>
<comment type="function">
    <text evidence="9">Confers DNA tethering and processivity to DNA polymerases and other proteins. Acts as a clamp, forming a ring around DNA (a reaction catalyzed by the clamp-loading complex) which diffuses in an ATP-independent manner freely and bidirectionally along dsDNA. Initially characterized for its ability to contact the catalytic subunit of DNA polymerase III (Pol III), a complex, multichain enzyme responsible for most of the replicative synthesis in bacteria; Pol III exhibits 3'-5' exonuclease proofreading activity. The beta chain is required for initiation of replication as well as for processivity of DNA replication.</text>
</comment>
<reference evidence="13" key="1">
    <citation type="journal article" date="2012" name="Science">
        <title>Fermentation, hydrogen, and sulfur metabolism in multiple uncultivated bacterial phyla.</title>
        <authorList>
            <person name="Wrighton K.C."/>
            <person name="Thomas B.C."/>
            <person name="Sharon I."/>
            <person name="Miller C.S."/>
            <person name="Castelle C.J."/>
            <person name="VerBerkmoes N.C."/>
            <person name="Wilkins M.J."/>
            <person name="Hettich R.L."/>
            <person name="Lipton M.S."/>
            <person name="Williams K.H."/>
            <person name="Long P.E."/>
            <person name="Banfield J.F."/>
        </authorList>
    </citation>
    <scope>NUCLEOTIDE SEQUENCE [LARGE SCALE GENOMIC DNA]</scope>
</reference>
<feature type="domain" description="DNA polymerase III beta sliding clamp C-terminal" evidence="12">
    <location>
        <begin position="249"/>
        <end position="360"/>
    </location>
</feature>
<dbReference type="GO" id="GO:0008408">
    <property type="term" value="F:3'-5' exonuclease activity"/>
    <property type="evidence" value="ECO:0007669"/>
    <property type="project" value="InterPro"/>
</dbReference>
<dbReference type="InterPro" id="IPR022634">
    <property type="entry name" value="DNA_polIII_beta_N"/>
</dbReference>
<keyword evidence="4 9" id="KW-0808">Transferase</keyword>
<sequence length="372" mass="41233">MRFTIDTKILKEAIDVVSHASTVSNMTPILENILISAQYKKIVLTANNLEMAMEYVVDTGVDIELEGNFTVSAKFLASFISLVQDDRVTIELLSGGSLQFTTPSSETKVKGIEASKFPLIPVFKVEQPFRINSWDLKKAIDRTLFSTAEGNIRPTLAGIYFTLKDKNAVFASTDSFRLSEYVLVNAIQSTDSTAIIIPSKTAMELSRILPENVPVELFLSENQFLVVFGTIKVFSRLLNGHFPDYGNFFPKGYTTKGVVMRNDLIIALKRANLISRENNYNTRIAFRSESGLEISTGDTEIGAGNIRVVASVEGEDAQIGLNSVYMLEVLGVIKEDYVSIDFETPLSPIMIKGVPETDGKSTYRHIIMPLKI</sequence>
<dbReference type="GO" id="GO:0003677">
    <property type="term" value="F:DNA binding"/>
    <property type="evidence" value="ECO:0007669"/>
    <property type="project" value="UniProtKB-UniRule"/>
</dbReference>
<dbReference type="InterPro" id="IPR022635">
    <property type="entry name" value="DNA_polIII_beta_C"/>
</dbReference>
<dbReference type="NCBIfam" id="TIGR00663">
    <property type="entry name" value="dnan"/>
    <property type="match status" value="1"/>
</dbReference>
<comment type="subunit">
    <text evidence="9">Forms a ring-shaped head-to-tail homodimer around DNA.</text>
</comment>
<dbReference type="SUPFAM" id="SSF55979">
    <property type="entry name" value="DNA clamp"/>
    <property type="match status" value="3"/>
</dbReference>
<dbReference type="PANTHER" id="PTHR30478:SF0">
    <property type="entry name" value="BETA SLIDING CLAMP"/>
    <property type="match status" value="1"/>
</dbReference>
<dbReference type="InterPro" id="IPR022637">
    <property type="entry name" value="DNA_polIII_beta_cen"/>
</dbReference>
<keyword evidence="3 9" id="KW-0963">Cytoplasm</keyword>
<evidence type="ECO:0000256" key="2">
    <source>
        <dbReference type="ARBA" id="ARBA00010752"/>
    </source>
</evidence>
<evidence type="ECO:0000256" key="6">
    <source>
        <dbReference type="ARBA" id="ARBA00022705"/>
    </source>
</evidence>
<dbReference type="CDD" id="cd00140">
    <property type="entry name" value="beta_clamp"/>
    <property type="match status" value="1"/>
</dbReference>
<dbReference type="InterPro" id="IPR046938">
    <property type="entry name" value="DNA_clamp_sf"/>
</dbReference>
<evidence type="ECO:0000256" key="8">
    <source>
        <dbReference type="ARBA" id="ARBA00023125"/>
    </source>
</evidence>
<evidence type="ECO:0000256" key="3">
    <source>
        <dbReference type="ARBA" id="ARBA00022490"/>
    </source>
</evidence>
<name>K1YDB2_9BACT</name>
<keyword evidence="7 9" id="KW-0239">DNA-directed DNA polymerase</keyword>
<dbReference type="Gene3D" id="3.70.10.10">
    <property type="match status" value="1"/>
</dbReference>
<keyword evidence="8" id="KW-0238">DNA-binding</keyword>